<organism evidence="8 9">
    <name type="scientific">Bacillus bruguierae</name>
    <dbReference type="NCBI Taxonomy" id="3127667"/>
    <lineage>
        <taxon>Bacteria</taxon>
        <taxon>Bacillati</taxon>
        <taxon>Bacillota</taxon>
        <taxon>Bacilli</taxon>
        <taxon>Bacillales</taxon>
        <taxon>Bacillaceae</taxon>
        <taxon>Bacillus</taxon>
    </lineage>
</organism>
<keyword evidence="4 6" id="KW-1133">Transmembrane helix</keyword>
<keyword evidence="2 6" id="KW-1003">Cell membrane</keyword>
<proteinExistence type="inferred from homology"/>
<evidence type="ECO:0000256" key="1">
    <source>
        <dbReference type="ARBA" id="ARBA00004651"/>
    </source>
</evidence>
<dbReference type="RefSeq" id="WP_336472303.1">
    <property type="nucleotide sequence ID" value="NZ_JBAWSX010000004.1"/>
</dbReference>
<comment type="caution">
    <text evidence="8">The sequence shown here is derived from an EMBL/GenBank/DDBJ whole genome shotgun (WGS) entry which is preliminary data.</text>
</comment>
<evidence type="ECO:0000256" key="2">
    <source>
        <dbReference type="ARBA" id="ARBA00022475"/>
    </source>
</evidence>
<evidence type="ECO:0000256" key="4">
    <source>
        <dbReference type="ARBA" id="ARBA00022989"/>
    </source>
</evidence>
<evidence type="ECO:0000313" key="9">
    <source>
        <dbReference type="Proteomes" id="UP001372526"/>
    </source>
</evidence>
<keyword evidence="6" id="KW-0813">Transport</keyword>
<dbReference type="PANTHER" id="PTHR46795">
    <property type="entry name" value="ABC TRANSPORTER PERMEASE-RELATED-RELATED"/>
    <property type="match status" value="1"/>
</dbReference>
<feature type="transmembrane region" description="Helical" evidence="6">
    <location>
        <begin position="202"/>
        <end position="224"/>
    </location>
</feature>
<keyword evidence="5 6" id="KW-0472">Membrane</keyword>
<feature type="transmembrane region" description="Helical" evidence="6">
    <location>
        <begin position="236"/>
        <end position="255"/>
    </location>
</feature>
<dbReference type="PANTHER" id="PTHR46795:SF2">
    <property type="entry name" value="ABC TRANSPORTER, PERMEASE PROTEIN"/>
    <property type="match status" value="1"/>
</dbReference>
<dbReference type="Proteomes" id="UP001372526">
    <property type="component" value="Unassembled WGS sequence"/>
</dbReference>
<gene>
    <name evidence="8" type="ORF">WAZ07_09940</name>
</gene>
<feature type="transmembrane region" description="Helical" evidence="6">
    <location>
        <begin position="116"/>
        <end position="146"/>
    </location>
</feature>
<keyword evidence="9" id="KW-1185">Reference proteome</keyword>
<feature type="transmembrane region" description="Helical" evidence="6">
    <location>
        <begin position="21"/>
        <end position="41"/>
    </location>
</feature>
<comment type="subcellular location">
    <subcellularLocation>
        <location evidence="1 6">Cell membrane</location>
        <topology evidence="1 6">Multi-pass membrane protein</topology>
    </subcellularLocation>
</comment>
<evidence type="ECO:0000256" key="3">
    <source>
        <dbReference type="ARBA" id="ARBA00022692"/>
    </source>
</evidence>
<sequence length="665" mass="75761">MTFQQFAFNNVMRNKRIYMGHFFSSTFAVMIFFTYGLISFHPNLQGELTSISTTMNTLGKIGFQVSQYLTFFFSFFFILYSVSAFLKTRKKEFGILMIHGMSHRQLNKLIFMENMLIGFFSIVTGIGIGLIFSKLILLISASILAINNGLSFYVPTKAMGLTGISFFVLFLLISLFTSRMVKVNELVELLKAEEKPKPEPKASIWLALLSIISISVGYAAVFHLSVGKDYMTSNQLLMLIGGGVVLVVIGTYFLFTQLSVYVMHALKKNEHTFFKKTNLLTISELIYRLRDNAKTFFIVAIISAVAFTAIGICAAMANAGWGERMSPYAFQYESYAGNPLEKQHISEIKQQLDDAHFQYTLVSPKFITTANGRTLIKLTDYNEYAKKFGYKTETLQHETDSLVILPKGLKPQEFAKLAAEKNIELNHGNVKVTLQIIKRAEVQELKGYYDSKIVVNDSIYNQVISQKLSEEYMVRPEVTEYGFIIKDWQKTLDVSKTLLKIIKPNSNDVNTPYSFSSLSFNWIEMKQQNGLLSIMTVLVGIVFFIFATSFLYFRLFTDFDRDHQQYSMIGKIGLSKNELKKIVTKQMMLLFFLPILVAMIHSSVAFAAVQYVAKFSNGGQDISVVKSSIIVLTSFLCMQIIYFFIIRSNYIDQLYKAMYQIEKSE</sequence>
<feature type="transmembrane region" description="Helical" evidence="6">
    <location>
        <begin position="531"/>
        <end position="553"/>
    </location>
</feature>
<accession>A0ABU8FG44</accession>
<dbReference type="InterPro" id="IPR003838">
    <property type="entry name" value="ABC3_permease_C"/>
</dbReference>
<reference evidence="8 9" key="1">
    <citation type="submission" date="2024-01" db="EMBL/GenBank/DDBJ databases">
        <title>Seven novel Bacillus-like species.</title>
        <authorList>
            <person name="Liu G."/>
        </authorList>
    </citation>
    <scope>NUCLEOTIDE SEQUENCE [LARGE SCALE GENOMIC DNA]</scope>
    <source>
        <strain evidence="8 9">FJAT-51639</strain>
    </source>
</reference>
<dbReference type="Pfam" id="PF02687">
    <property type="entry name" value="FtsX"/>
    <property type="match status" value="1"/>
</dbReference>
<feature type="domain" description="ABC3 transporter permease C-terminal" evidence="7">
    <location>
        <begin position="69"/>
        <end position="181"/>
    </location>
</feature>
<evidence type="ECO:0000313" key="8">
    <source>
        <dbReference type="EMBL" id="MEI4801645.1"/>
    </source>
</evidence>
<feature type="transmembrane region" description="Helical" evidence="6">
    <location>
        <begin position="296"/>
        <end position="321"/>
    </location>
</feature>
<keyword evidence="3 6" id="KW-0812">Transmembrane</keyword>
<dbReference type="PIRSF" id="PIRSF018968">
    <property type="entry name" value="ABC_permease_BceB"/>
    <property type="match status" value="1"/>
</dbReference>
<feature type="transmembrane region" description="Helical" evidence="6">
    <location>
        <begin position="61"/>
        <end position="86"/>
    </location>
</feature>
<protein>
    <submittedName>
        <fullName evidence="8">ABC transporter permease</fullName>
    </submittedName>
</protein>
<dbReference type="InterPro" id="IPR052536">
    <property type="entry name" value="ABC-4_Integral_Memb_Prot"/>
</dbReference>
<dbReference type="EMBL" id="JBAWSX010000004">
    <property type="protein sequence ID" value="MEI4801645.1"/>
    <property type="molecule type" value="Genomic_DNA"/>
</dbReference>
<feature type="transmembrane region" description="Helical" evidence="6">
    <location>
        <begin position="625"/>
        <end position="646"/>
    </location>
</feature>
<evidence type="ECO:0000259" key="7">
    <source>
        <dbReference type="Pfam" id="PF02687"/>
    </source>
</evidence>
<feature type="transmembrane region" description="Helical" evidence="6">
    <location>
        <begin position="589"/>
        <end position="613"/>
    </location>
</feature>
<comment type="similarity">
    <text evidence="6">Belongs to the ABC-4 integral membrane protein family.</text>
</comment>
<evidence type="ECO:0000256" key="6">
    <source>
        <dbReference type="PIRNR" id="PIRNR018968"/>
    </source>
</evidence>
<dbReference type="InterPro" id="IPR027022">
    <property type="entry name" value="ABC_permease_BceB-typ"/>
</dbReference>
<evidence type="ECO:0000256" key="5">
    <source>
        <dbReference type="ARBA" id="ARBA00023136"/>
    </source>
</evidence>
<name>A0ABU8FG44_9BACI</name>
<feature type="transmembrane region" description="Helical" evidence="6">
    <location>
        <begin position="158"/>
        <end position="181"/>
    </location>
</feature>